<dbReference type="WBParaSite" id="SMUV_0000170201-mRNA-1">
    <property type="protein sequence ID" value="SMUV_0000170201-mRNA-1"/>
    <property type="gene ID" value="SMUV_0000170201"/>
</dbReference>
<evidence type="ECO:0000313" key="1">
    <source>
        <dbReference type="Proteomes" id="UP000046393"/>
    </source>
</evidence>
<proteinExistence type="predicted"/>
<evidence type="ECO:0000313" key="2">
    <source>
        <dbReference type="WBParaSite" id="SMUV_0000170201-mRNA-1"/>
    </source>
</evidence>
<keyword evidence="1" id="KW-1185">Reference proteome</keyword>
<accession>A0A0N5AC26</accession>
<dbReference type="Proteomes" id="UP000046393">
    <property type="component" value="Unplaced"/>
</dbReference>
<sequence>MSRKTLVMIVFTPSVRLKNLEVSYSSSSLDGLEYSRRRRYNVEEIVTPSAAAAAADDDDDDASIQR</sequence>
<protein>
    <submittedName>
        <fullName evidence="2">Secreted protein</fullName>
    </submittedName>
</protein>
<dbReference type="AlphaFoldDB" id="A0A0N5AC26"/>
<reference evidence="2" key="1">
    <citation type="submission" date="2017-02" db="UniProtKB">
        <authorList>
            <consortium name="WormBaseParasite"/>
        </authorList>
    </citation>
    <scope>IDENTIFICATION</scope>
</reference>
<organism evidence="1 2">
    <name type="scientific">Syphacia muris</name>
    <dbReference type="NCBI Taxonomy" id="451379"/>
    <lineage>
        <taxon>Eukaryota</taxon>
        <taxon>Metazoa</taxon>
        <taxon>Ecdysozoa</taxon>
        <taxon>Nematoda</taxon>
        <taxon>Chromadorea</taxon>
        <taxon>Rhabditida</taxon>
        <taxon>Spirurina</taxon>
        <taxon>Oxyuridomorpha</taxon>
        <taxon>Oxyuroidea</taxon>
        <taxon>Oxyuridae</taxon>
        <taxon>Syphacia</taxon>
    </lineage>
</organism>
<name>A0A0N5AC26_9BILA</name>